<keyword evidence="2" id="KW-0472">Membrane</keyword>
<sequence length="556" mass="60808">MDSLPGQHVSSPPQPAQQTRSPPPGRPTSPHAATTSFSLRTGFVSASGSLAGPPGHTFRRSMTMDDASGLRGGASLASPSSSEQLESPPAGPRRRGSTFSDFSISEARRSVQHGTQDILNPSGAKHDMGQDSSGALANLPMAFALLPALVGVLFEGGSQLITDIMLLGLVFIFLRYTVTQPWQWYHSAQELRIRQEVGLEHFSDDESELDITPSKRGSVVTLDDVPEEPLQDAQQPSKPRHQYSETRSKLEGISSPDGPARTRSQEAAVNELYTHEVLALLSCFLSPIIGAYLLHAIRNQLSRPSEGLLTNFNVSVFLLAAELRPLSHALKLIQARTLHLQRIVRLTPTPPSTTAQLEEMRVRIAQLELRAEAAETVTAQSLEISAQRQQQQQNSGLKQGPALVREVRNAIQPELDALNRAVRRYEKKATVLALQTESRLGAVDTRLGDAIALAAAAAKQSNQAQWSFTALVRWCAESLVSCVMIPYHVVLYLVMWPFRMVATLLLRKRAARNDGRSSVPGRSGRGYSKGSKPGSGSEKDRYRDRVPSRLSRRYSP</sequence>
<dbReference type="OrthoDB" id="5422510at2759"/>
<evidence type="ECO:0000313" key="4">
    <source>
        <dbReference type="Proteomes" id="UP000094444"/>
    </source>
</evidence>
<protein>
    <submittedName>
        <fullName evidence="3">Uncharacterized protein</fullName>
    </submittedName>
</protein>
<keyword evidence="2" id="KW-1133">Transmembrane helix</keyword>
<dbReference type="PANTHER" id="PTHR42032">
    <property type="entry name" value="YALI0E30679P"/>
    <property type="match status" value="1"/>
</dbReference>
<dbReference type="EMBL" id="MAVT02000294">
    <property type="protein sequence ID" value="POS77170.1"/>
    <property type="molecule type" value="Genomic_DNA"/>
</dbReference>
<accession>A0A2P5I3V2</accession>
<keyword evidence="4" id="KW-1185">Reference proteome</keyword>
<comment type="caution">
    <text evidence="3">The sequence shown here is derived from an EMBL/GenBank/DDBJ whole genome shotgun (WGS) entry which is preliminary data.</text>
</comment>
<feature type="compositionally biased region" description="Low complexity" evidence="1">
    <location>
        <begin position="67"/>
        <end position="88"/>
    </location>
</feature>
<gene>
    <name evidence="3" type="ORF">DHEL01_v204436</name>
</gene>
<dbReference type="STRING" id="158607.A0A2P5I3V2"/>
<feature type="region of interest" description="Disordered" evidence="1">
    <location>
        <begin position="1"/>
        <end position="131"/>
    </location>
</feature>
<feature type="region of interest" description="Disordered" evidence="1">
    <location>
        <begin position="514"/>
        <end position="556"/>
    </location>
</feature>
<organism evidence="3 4">
    <name type="scientific">Diaporthe helianthi</name>
    <dbReference type="NCBI Taxonomy" id="158607"/>
    <lineage>
        <taxon>Eukaryota</taxon>
        <taxon>Fungi</taxon>
        <taxon>Dikarya</taxon>
        <taxon>Ascomycota</taxon>
        <taxon>Pezizomycotina</taxon>
        <taxon>Sordariomycetes</taxon>
        <taxon>Sordariomycetidae</taxon>
        <taxon>Diaporthales</taxon>
        <taxon>Diaporthaceae</taxon>
        <taxon>Diaporthe</taxon>
    </lineage>
</organism>
<evidence type="ECO:0000313" key="3">
    <source>
        <dbReference type="EMBL" id="POS77170.1"/>
    </source>
</evidence>
<reference evidence="3" key="1">
    <citation type="submission" date="2017-09" db="EMBL/GenBank/DDBJ databases">
        <title>Polyketide synthases of a Diaporthe helianthi virulent isolate.</title>
        <authorList>
            <person name="Baroncelli R."/>
        </authorList>
    </citation>
    <scope>NUCLEOTIDE SEQUENCE [LARGE SCALE GENOMIC DNA]</scope>
    <source>
        <strain evidence="3">7/96</strain>
    </source>
</reference>
<dbReference type="PANTHER" id="PTHR42032:SF1">
    <property type="entry name" value="YALI0E30679P"/>
    <property type="match status" value="1"/>
</dbReference>
<evidence type="ECO:0000256" key="1">
    <source>
        <dbReference type="SAM" id="MobiDB-lite"/>
    </source>
</evidence>
<dbReference type="InParanoid" id="A0A2P5I3V2"/>
<dbReference type="AlphaFoldDB" id="A0A2P5I3V2"/>
<feature type="compositionally biased region" description="Low complexity" evidence="1">
    <location>
        <begin position="516"/>
        <end position="536"/>
    </location>
</feature>
<feature type="transmembrane region" description="Helical" evidence="2">
    <location>
        <begin position="485"/>
        <end position="506"/>
    </location>
</feature>
<proteinExistence type="predicted"/>
<dbReference type="Proteomes" id="UP000094444">
    <property type="component" value="Unassembled WGS sequence"/>
</dbReference>
<feature type="compositionally biased region" description="Polar residues" evidence="1">
    <location>
        <begin position="31"/>
        <end position="48"/>
    </location>
</feature>
<evidence type="ECO:0000256" key="2">
    <source>
        <dbReference type="SAM" id="Phobius"/>
    </source>
</evidence>
<feature type="compositionally biased region" description="Basic and acidic residues" evidence="1">
    <location>
        <begin position="537"/>
        <end position="547"/>
    </location>
</feature>
<feature type="region of interest" description="Disordered" evidence="1">
    <location>
        <begin position="204"/>
        <end position="263"/>
    </location>
</feature>
<keyword evidence="2" id="KW-0812">Transmembrane</keyword>
<name>A0A2P5I3V2_DIAHE</name>